<name>A0A1G5C9L1_9GAMM</name>
<proteinExistence type="predicted"/>
<evidence type="ECO:0000313" key="1">
    <source>
        <dbReference type="EMBL" id="SCX99021.1"/>
    </source>
</evidence>
<gene>
    <name evidence="1" type="ORF">SAMN05661077_0958</name>
</gene>
<organism evidence="1 2">
    <name type="scientific">Thiohalorhabdus denitrificans</name>
    <dbReference type="NCBI Taxonomy" id="381306"/>
    <lineage>
        <taxon>Bacteria</taxon>
        <taxon>Pseudomonadati</taxon>
        <taxon>Pseudomonadota</taxon>
        <taxon>Gammaproteobacteria</taxon>
        <taxon>Thiohalorhabdales</taxon>
        <taxon>Thiohalorhabdaceae</taxon>
        <taxon>Thiohalorhabdus</taxon>
    </lineage>
</organism>
<evidence type="ECO:0000313" key="2">
    <source>
        <dbReference type="Proteomes" id="UP000183104"/>
    </source>
</evidence>
<dbReference type="AlphaFoldDB" id="A0A1G5C9L1"/>
<dbReference type="EMBL" id="FMUN01000002">
    <property type="protein sequence ID" value="SCX99021.1"/>
    <property type="molecule type" value="Genomic_DNA"/>
</dbReference>
<dbReference type="OrthoDB" id="8480203at2"/>
<dbReference type="Proteomes" id="UP000183104">
    <property type="component" value="Unassembled WGS sequence"/>
</dbReference>
<accession>A0A1G5C9L1</accession>
<protein>
    <submittedName>
        <fullName evidence="1">Uncharacterized protein</fullName>
    </submittedName>
</protein>
<dbReference type="RefSeq" id="WP_054966778.1">
    <property type="nucleotide sequence ID" value="NZ_FMUN01000002.1"/>
</dbReference>
<sequence length="119" mass="13812">MSEILEGLTPLRVRPKRIDAECYNRIRVRLMRSRRLPVRVNVPDHPGLEMIFTDDAWLGVDAARHDLPIISWSEFEAKARTGLHEPVRCRMGLYHTHAGLIMGSVLEALADNEWEYSYR</sequence>
<keyword evidence="2" id="KW-1185">Reference proteome</keyword>
<reference evidence="2" key="1">
    <citation type="submission" date="2016-10" db="EMBL/GenBank/DDBJ databases">
        <authorList>
            <person name="Varghese N."/>
        </authorList>
    </citation>
    <scope>NUCLEOTIDE SEQUENCE [LARGE SCALE GENOMIC DNA]</scope>
    <source>
        <strain evidence="2">HL 19</strain>
    </source>
</reference>